<evidence type="ECO:0000256" key="4">
    <source>
        <dbReference type="RuleBase" id="RU364074"/>
    </source>
</evidence>
<keyword evidence="5" id="KW-1133">Transmembrane helix</keyword>
<comment type="cofactor">
    <cofactor evidence="1 4">
        <name>thiamine diphosphate</name>
        <dbReference type="ChEBI" id="CHEBI:58937"/>
    </cofactor>
</comment>
<evidence type="ECO:0000256" key="1">
    <source>
        <dbReference type="ARBA" id="ARBA00001964"/>
    </source>
</evidence>
<dbReference type="EMBL" id="CACTIH010000041">
    <property type="protein sequence ID" value="CAA2939142.1"/>
    <property type="molecule type" value="Genomic_DNA"/>
</dbReference>
<sequence>MTARDALNSALDEEMSADPRVFLMDEDVGEYQGAYKITKGLQKSMVLKGFSIHQLPRLALLGYYGLKPVVEFMTINFSLQQNQTTCPLVRYQCLLFLEVLMVLPLAWALNIPTYEFS</sequence>
<organism evidence="6 7">
    <name type="scientific">Olea europaea subsp. europaea</name>
    <dbReference type="NCBI Taxonomy" id="158383"/>
    <lineage>
        <taxon>Eukaryota</taxon>
        <taxon>Viridiplantae</taxon>
        <taxon>Streptophyta</taxon>
        <taxon>Embryophyta</taxon>
        <taxon>Tracheophyta</taxon>
        <taxon>Spermatophyta</taxon>
        <taxon>Magnoliopsida</taxon>
        <taxon>eudicotyledons</taxon>
        <taxon>Gunneridae</taxon>
        <taxon>Pentapetalae</taxon>
        <taxon>asterids</taxon>
        <taxon>lamiids</taxon>
        <taxon>Lamiales</taxon>
        <taxon>Oleaceae</taxon>
        <taxon>Oleeae</taxon>
        <taxon>Olea</taxon>
    </lineage>
</organism>
<dbReference type="PANTHER" id="PTHR11624">
    <property type="entry name" value="DEHYDROGENASE RELATED"/>
    <property type="match status" value="1"/>
</dbReference>
<keyword evidence="5" id="KW-0812">Transmembrane</keyword>
<dbReference type="InterPro" id="IPR029061">
    <property type="entry name" value="THDP-binding"/>
</dbReference>
<protein>
    <recommendedName>
        <fullName evidence="4">Pyruvate dehydrogenase E1 component subunit beta</fullName>
        <ecNumber evidence="4">1.2.4.1</ecNumber>
    </recommendedName>
</protein>
<dbReference type="EC" id="1.2.4.1" evidence="4"/>
<reference evidence="6 7" key="1">
    <citation type="submission" date="2019-12" db="EMBL/GenBank/DDBJ databases">
        <authorList>
            <person name="Alioto T."/>
            <person name="Alioto T."/>
            <person name="Gomez Garrido J."/>
        </authorList>
    </citation>
    <scope>NUCLEOTIDE SEQUENCE [LARGE SCALE GENOMIC DNA]</scope>
</reference>
<evidence type="ECO:0000256" key="5">
    <source>
        <dbReference type="SAM" id="Phobius"/>
    </source>
</evidence>
<comment type="catalytic activity">
    <reaction evidence="4">
        <text>N(6)-[(R)-lipoyl]-L-lysyl-[protein] + pyruvate + H(+) = N(6)-[(R)-S(8)-acetyldihydrolipoyl]-L-lysyl-[protein] + CO2</text>
        <dbReference type="Rhea" id="RHEA:19189"/>
        <dbReference type="Rhea" id="RHEA-COMP:10474"/>
        <dbReference type="Rhea" id="RHEA-COMP:10478"/>
        <dbReference type="ChEBI" id="CHEBI:15361"/>
        <dbReference type="ChEBI" id="CHEBI:15378"/>
        <dbReference type="ChEBI" id="CHEBI:16526"/>
        <dbReference type="ChEBI" id="CHEBI:83099"/>
        <dbReference type="ChEBI" id="CHEBI:83111"/>
        <dbReference type="EC" id="1.2.4.1"/>
    </reaction>
</comment>
<dbReference type="GO" id="GO:0006086">
    <property type="term" value="P:pyruvate decarboxylation to acetyl-CoA"/>
    <property type="evidence" value="ECO:0007669"/>
    <property type="project" value="InterPro"/>
</dbReference>
<dbReference type="OrthoDB" id="1686094at2759"/>
<feature type="transmembrane region" description="Helical" evidence="5">
    <location>
        <begin position="88"/>
        <end position="109"/>
    </location>
</feature>
<keyword evidence="2 4" id="KW-0560">Oxidoreductase</keyword>
<accession>A0A8S0PEK8</accession>
<evidence type="ECO:0000256" key="3">
    <source>
        <dbReference type="ARBA" id="ARBA00023052"/>
    </source>
</evidence>
<name>A0A8S0PEK8_OLEEU</name>
<evidence type="ECO:0000313" key="7">
    <source>
        <dbReference type="Proteomes" id="UP000594638"/>
    </source>
</evidence>
<dbReference type="GO" id="GO:0004739">
    <property type="term" value="F:pyruvate dehydrogenase (acetyl-transferring) activity"/>
    <property type="evidence" value="ECO:0007669"/>
    <property type="project" value="UniProtKB-UniRule"/>
</dbReference>
<keyword evidence="5" id="KW-0472">Membrane</keyword>
<comment type="function">
    <text evidence="4">The pyruvate dehydrogenase complex catalyzes the overall conversion of pyruvate to acetyl-CoA and CO2.</text>
</comment>
<dbReference type="Gramene" id="OE9A053750T1">
    <property type="protein sequence ID" value="OE9A053750C1"/>
    <property type="gene ID" value="OE9A053750"/>
</dbReference>
<dbReference type="Gene3D" id="3.40.50.970">
    <property type="match status" value="1"/>
</dbReference>
<evidence type="ECO:0000256" key="2">
    <source>
        <dbReference type="ARBA" id="ARBA00023002"/>
    </source>
</evidence>
<proteinExistence type="predicted"/>
<keyword evidence="7" id="KW-1185">Reference proteome</keyword>
<dbReference type="PANTHER" id="PTHR11624:SF112">
    <property type="entry name" value="PYRUVATE DEHYDROGENASE E1 COMPONENT SUBUNIT BETA-1, MITOCHONDRIAL"/>
    <property type="match status" value="1"/>
</dbReference>
<dbReference type="SUPFAM" id="SSF52518">
    <property type="entry name" value="Thiamin diphosphate-binding fold (THDP-binding)"/>
    <property type="match status" value="1"/>
</dbReference>
<dbReference type="InterPro" id="IPR027110">
    <property type="entry name" value="PDHB_mito-type"/>
</dbReference>
<comment type="caution">
    <text evidence="6">The sequence shown here is derived from an EMBL/GenBank/DDBJ whole genome shotgun (WGS) entry which is preliminary data.</text>
</comment>
<gene>
    <name evidence="6" type="ORF">OLEA9_A053750</name>
</gene>
<dbReference type="AlphaFoldDB" id="A0A8S0PEK8"/>
<dbReference type="Proteomes" id="UP000594638">
    <property type="component" value="Unassembled WGS sequence"/>
</dbReference>
<keyword evidence="3 4" id="KW-0786">Thiamine pyrophosphate</keyword>
<keyword evidence="4 6" id="KW-0670">Pyruvate</keyword>
<evidence type="ECO:0000313" key="6">
    <source>
        <dbReference type="EMBL" id="CAA2939142.1"/>
    </source>
</evidence>